<proteinExistence type="predicted"/>
<evidence type="ECO:0000313" key="1">
    <source>
        <dbReference type="EMBL" id="RNA13218.1"/>
    </source>
</evidence>
<keyword evidence="2" id="KW-1185">Reference proteome</keyword>
<dbReference type="EMBL" id="REGN01005470">
    <property type="protein sequence ID" value="RNA13218.1"/>
    <property type="molecule type" value="Genomic_DNA"/>
</dbReference>
<dbReference type="AlphaFoldDB" id="A0A3M7QQI2"/>
<gene>
    <name evidence="1" type="ORF">BpHYR1_027173</name>
</gene>
<sequence length="74" mass="8780">MNIKVEMKLKKKKYSYCRRSDSKKIYGMNTLSLNKGVRNICKLANNNSILPFLFILPQKKIKKQIKKKIYDIDL</sequence>
<accession>A0A3M7QQI2</accession>
<organism evidence="1 2">
    <name type="scientific">Brachionus plicatilis</name>
    <name type="common">Marine rotifer</name>
    <name type="synonym">Brachionus muelleri</name>
    <dbReference type="NCBI Taxonomy" id="10195"/>
    <lineage>
        <taxon>Eukaryota</taxon>
        <taxon>Metazoa</taxon>
        <taxon>Spiralia</taxon>
        <taxon>Gnathifera</taxon>
        <taxon>Rotifera</taxon>
        <taxon>Eurotatoria</taxon>
        <taxon>Monogononta</taxon>
        <taxon>Pseudotrocha</taxon>
        <taxon>Ploima</taxon>
        <taxon>Brachionidae</taxon>
        <taxon>Brachionus</taxon>
    </lineage>
</organism>
<evidence type="ECO:0000313" key="2">
    <source>
        <dbReference type="Proteomes" id="UP000276133"/>
    </source>
</evidence>
<protein>
    <submittedName>
        <fullName evidence="1">Uncharacterized protein</fullName>
    </submittedName>
</protein>
<dbReference type="Proteomes" id="UP000276133">
    <property type="component" value="Unassembled WGS sequence"/>
</dbReference>
<comment type="caution">
    <text evidence="1">The sequence shown here is derived from an EMBL/GenBank/DDBJ whole genome shotgun (WGS) entry which is preliminary data.</text>
</comment>
<reference evidence="1 2" key="1">
    <citation type="journal article" date="2018" name="Sci. Rep.">
        <title>Genomic signatures of local adaptation to the degree of environmental predictability in rotifers.</title>
        <authorList>
            <person name="Franch-Gras L."/>
            <person name="Hahn C."/>
            <person name="Garcia-Roger E.M."/>
            <person name="Carmona M.J."/>
            <person name="Serra M."/>
            <person name="Gomez A."/>
        </authorList>
    </citation>
    <scope>NUCLEOTIDE SEQUENCE [LARGE SCALE GENOMIC DNA]</scope>
    <source>
        <strain evidence="1">HYR1</strain>
    </source>
</reference>
<name>A0A3M7QQI2_BRAPC</name>